<feature type="compositionally biased region" description="Low complexity" evidence="1">
    <location>
        <begin position="86"/>
        <end position="101"/>
    </location>
</feature>
<feature type="compositionally biased region" description="Basic residues" evidence="1">
    <location>
        <begin position="353"/>
        <end position="363"/>
    </location>
</feature>
<evidence type="ECO:0000256" key="1">
    <source>
        <dbReference type="SAM" id="MobiDB-lite"/>
    </source>
</evidence>
<dbReference type="AlphaFoldDB" id="A0A8U0USM4"/>
<feature type="region of interest" description="Disordered" evidence="1">
    <location>
        <begin position="1"/>
        <end position="411"/>
    </location>
</feature>
<feature type="compositionally biased region" description="Low complexity" evidence="1">
    <location>
        <begin position="249"/>
        <end position="281"/>
    </location>
</feature>
<gene>
    <name evidence="3" type="primary">LOC123388760</name>
</gene>
<reference evidence="3" key="1">
    <citation type="submission" date="2025-08" db="UniProtKB">
        <authorList>
            <consortium name="RefSeq"/>
        </authorList>
    </citation>
    <scope>IDENTIFICATION</scope>
    <source>
        <tissue evidence="3">Brain</tissue>
    </source>
</reference>
<accession>A0A8U0USM4</accession>
<feature type="compositionally biased region" description="Basic and acidic residues" evidence="1">
    <location>
        <begin position="286"/>
        <end position="295"/>
    </location>
</feature>
<feature type="compositionally biased region" description="Basic and acidic residues" evidence="1">
    <location>
        <begin position="394"/>
        <end position="405"/>
    </location>
</feature>
<feature type="compositionally biased region" description="Basic residues" evidence="1">
    <location>
        <begin position="380"/>
        <end position="393"/>
    </location>
</feature>
<evidence type="ECO:0000313" key="2">
    <source>
        <dbReference type="Proteomes" id="UP000000715"/>
    </source>
</evidence>
<dbReference type="Proteomes" id="UP000000715">
    <property type="component" value="Unplaced"/>
</dbReference>
<keyword evidence="2" id="KW-1185">Reference proteome</keyword>
<proteinExistence type="predicted"/>
<protein>
    <submittedName>
        <fullName evidence="3">Bcl-2-binding component 3, isoforms 3/4-like</fullName>
    </submittedName>
</protein>
<dbReference type="GeneID" id="123388760"/>
<dbReference type="RefSeq" id="XP_044924941.1">
    <property type="nucleotide sequence ID" value="XM_045069006.1"/>
</dbReference>
<name>A0A8U0USM4_MUSPF</name>
<organism evidence="2 3">
    <name type="scientific">Mustela putorius furo</name>
    <name type="common">European domestic ferret</name>
    <name type="synonym">Mustela furo</name>
    <dbReference type="NCBI Taxonomy" id="9669"/>
    <lineage>
        <taxon>Eukaryota</taxon>
        <taxon>Metazoa</taxon>
        <taxon>Chordata</taxon>
        <taxon>Craniata</taxon>
        <taxon>Vertebrata</taxon>
        <taxon>Euteleostomi</taxon>
        <taxon>Mammalia</taxon>
        <taxon>Eutheria</taxon>
        <taxon>Laurasiatheria</taxon>
        <taxon>Carnivora</taxon>
        <taxon>Caniformia</taxon>
        <taxon>Musteloidea</taxon>
        <taxon>Mustelidae</taxon>
        <taxon>Mustelinae</taxon>
        <taxon>Mustela</taxon>
    </lineage>
</organism>
<evidence type="ECO:0000313" key="3">
    <source>
        <dbReference type="RefSeq" id="XP_044924941.1"/>
    </source>
</evidence>
<sequence length="411" mass="44202">MKTLKDDPNTGKPMLRKLPASRGRALAEGGRRVPSGCRRQEREEAEASSIRRCPLCKSSPPRRPLSPGWHRVSANHKPFPTRTAIPGPLRRAAQLPRRPGGPQSPCARQAPAGLRGRPCCPHCHPQPFQQHRSGQESLTVRESQPRPGLQAEGQRQPKPAGAPAHGPCFCQRPRAAEPETQGRSGLCAAPSRALVRSHGGPAQPSTHRRAPGPPLYTLCGRRSPSCAPGAPPVGSPAAARPCDSSLGETRPLPAARALPTASPRASSGSSSSQPQAESLSPVARRSLYDPEDKGRGPAPAPRGHRGEELPADARQVEDGGDSSAGPRAAAGGGRRSTQQRPVPPRHSGNERGRPHRRRRRCSRRPYPLFQLILEDPSSRSQKKSSKMQSKKYRVKGEVTEEEKALSSRSLL</sequence>